<proteinExistence type="predicted"/>
<protein>
    <submittedName>
        <fullName evidence="3">Fimbrial protein TcfD</fullName>
    </submittedName>
</protein>
<reference evidence="5 6" key="4">
    <citation type="submission" date="2019-08" db="EMBL/GenBank/DDBJ databases">
        <title>Inflammatory infection and transmission of beta-lactam resistance in a mouse model of ampicillin-induced microbiota.</title>
        <authorList>
            <person name="Laskey A."/>
            <person name="Ottenbrite M."/>
            <person name="Devenish J."/>
            <person name="Kang M."/>
            <person name="Savic M."/>
            <person name="Nadin Davis S."/>
            <person name="Chmara J."/>
            <person name="Lin M."/>
            <person name="Robertson J."/>
            <person name="Bessonov K."/>
            <person name="Nash J."/>
            <person name="Scott A."/>
            <person name="Topp E."/>
            <person name="Gurnik S."/>
            <person name="Liu K."/>
            <person name="Guan J."/>
        </authorList>
    </citation>
    <scope>NUCLEOTIDE SEQUENCE [LARGE SCALE GENOMIC DNA]</scope>
    <source>
        <strain evidence="5 6">SL-312</strain>
    </source>
</reference>
<dbReference type="Proteomes" id="UP000839931">
    <property type="component" value="Unassembled WGS sequence"/>
</dbReference>
<dbReference type="EMBL" id="DAAAKA010000022">
    <property type="protein sequence ID" value="HAA0835636.1"/>
    <property type="molecule type" value="Genomic_DNA"/>
</dbReference>
<dbReference type="Gene3D" id="2.60.40.2040">
    <property type="entry name" value="CFA/I fimbrial subunit E, pilin domain"/>
    <property type="match status" value="1"/>
</dbReference>
<dbReference type="EMBL" id="RUBA01000034">
    <property type="protein sequence ID" value="MKI16366.1"/>
    <property type="molecule type" value="Genomic_DNA"/>
</dbReference>
<dbReference type="AlphaFoldDB" id="A0A265B879"/>
<evidence type="ECO:0000313" key="5">
    <source>
        <dbReference type="EMBL" id="QEI80733.1"/>
    </source>
</evidence>
<dbReference type="Pfam" id="PF07434">
    <property type="entry name" value="CblD"/>
    <property type="match status" value="1"/>
</dbReference>
<dbReference type="EMBL" id="DAAHMU010000001">
    <property type="protein sequence ID" value="HAB6633328.1"/>
    <property type="molecule type" value="Genomic_DNA"/>
</dbReference>
<evidence type="ECO:0000313" key="1">
    <source>
        <dbReference type="EMBL" id="EBX9258500.1"/>
    </source>
</evidence>
<reference evidence="1" key="2">
    <citation type="submission" date="2018-07" db="EMBL/GenBank/DDBJ databases">
        <authorList>
            <person name="Ashton P.M."/>
            <person name="Dallman T."/>
            <person name="Nair S."/>
            <person name="De Pinna E."/>
            <person name="Peters T."/>
            <person name="Grant K."/>
        </authorList>
    </citation>
    <scope>NUCLEOTIDE SEQUENCE [LARGE SCALE GENOMIC DNA]</scope>
    <source>
        <strain evidence="1">370942</strain>
        <strain evidence="4">528468</strain>
    </source>
</reference>
<evidence type="ECO:0000313" key="6">
    <source>
        <dbReference type="Proteomes" id="UP000322218"/>
    </source>
</evidence>
<dbReference type="Gene3D" id="2.60.40.2520">
    <property type="entry name" value="CFA/I fimbrial subunit E, adhesin domain"/>
    <property type="match status" value="1"/>
</dbReference>
<evidence type="ECO:0000313" key="2">
    <source>
        <dbReference type="EMBL" id="HAA0835636.1"/>
    </source>
</evidence>
<reference evidence="3" key="3">
    <citation type="submission" date="2018-07" db="EMBL/GenBank/DDBJ databases">
        <authorList>
            <consortium name="NCBI Pathogen Detection Project"/>
        </authorList>
    </citation>
    <scope>NUCLEOTIDE SEQUENCE</scope>
    <source>
        <strain evidence="2">NVSL 4960</strain>
        <strain evidence="3">SH12-005</strain>
    </source>
</reference>
<dbReference type="InterPro" id="IPR043037">
    <property type="entry name" value="CfaE_adhesin"/>
</dbReference>
<dbReference type="EMBL" id="CP043214">
    <property type="protein sequence ID" value="QEI80733.1"/>
    <property type="molecule type" value="Genomic_DNA"/>
</dbReference>
<dbReference type="Proteomes" id="UP000839523">
    <property type="component" value="Unassembled WGS sequence"/>
</dbReference>
<dbReference type="EMBL" id="AAHMQS010000018">
    <property type="protein sequence ID" value="EBX9258500.1"/>
    <property type="molecule type" value="Genomic_DNA"/>
</dbReference>
<dbReference type="NCBIfam" id="NF011839">
    <property type="entry name" value="PRK15311.1"/>
    <property type="match status" value="1"/>
</dbReference>
<accession>A0A265B879</accession>
<name>A0A265B879_SALET</name>
<dbReference type="RefSeq" id="WP_000066479.1">
    <property type="nucleotide sequence ID" value="NZ_CALOZI010000003.1"/>
</dbReference>
<sequence>MSNKMKWTSMTAYWSAIINFIRKYVYPARIIAILLMAGATLPQVADAITVDLNYDKNNVPVITPVWSQEWSVANVLGGWVCRSNRNENEGACEETHLVWWYAFGAYSKIRLRFREQISHAEITLILLGSVRNACYTGVVNMNAAACQWGRSLKLRIPSEELAKIPTSGTWKATLVLDYLQWGGDDPLGTSTTDITLNVTDHFAENAAIYFPQFGTATPRVDLNLHRLNASQMSGRANLDMCLYDGGVKARSLQMKIEGSNKSGTGFQVIKSDSADTIDYAVSMNYGGRSIPVTRGVEFSLDNVDKAATRPVLLPGQRQAVRCVPVPLTLTTQPFNIREKRSGEYQGTLTVTMLMGTQTP</sequence>
<gene>
    <name evidence="3" type="primary">tcfD</name>
    <name evidence="4" type="ORF">D6R61_22145</name>
    <name evidence="1" type="ORF">DT169_18395</name>
    <name evidence="5" type="ORF">FYA03_17990</name>
    <name evidence="2" type="ORF">GDN63_20860</name>
    <name evidence="3" type="ORF">GYI69_000688</name>
</gene>
<evidence type="ECO:0000313" key="4">
    <source>
        <dbReference type="EMBL" id="MKI16366.1"/>
    </source>
</evidence>
<reference evidence="3" key="1">
    <citation type="journal article" date="2018" name="Genome Biol.">
        <title>SKESA: strategic k-mer extension for scrupulous assemblies.</title>
        <authorList>
            <person name="Souvorov A."/>
            <person name="Agarwala R."/>
            <person name="Lipman D.J."/>
        </authorList>
    </citation>
    <scope>NUCLEOTIDE SEQUENCE</scope>
    <source>
        <strain evidence="2">NVSL 4960</strain>
        <strain evidence="3">SH12-005</strain>
    </source>
</reference>
<dbReference type="Proteomes" id="UP000322218">
    <property type="component" value="Chromosome"/>
</dbReference>
<organism evidence="3">
    <name type="scientific">Salmonella enterica subsp. enterica serovar Heidelberg</name>
    <dbReference type="NCBI Taxonomy" id="611"/>
    <lineage>
        <taxon>Bacteria</taxon>
        <taxon>Pseudomonadati</taxon>
        <taxon>Pseudomonadota</taxon>
        <taxon>Gammaproteobacteria</taxon>
        <taxon>Enterobacterales</taxon>
        <taxon>Enterobacteriaceae</taxon>
        <taxon>Salmonella</taxon>
    </lineage>
</organism>
<dbReference type="SMR" id="A0A265B879"/>
<dbReference type="InterPro" id="IPR010888">
    <property type="entry name" value="CblD"/>
</dbReference>
<evidence type="ECO:0000313" key="3">
    <source>
        <dbReference type="EMBL" id="HAB6633328.1"/>
    </source>
</evidence>